<name>A0A7W0CLQ7_9ACTN</name>
<keyword evidence="1" id="KW-0472">Membrane</keyword>
<dbReference type="InterPro" id="IPR025565">
    <property type="entry name" value="DUF4328"/>
</dbReference>
<sequence>MRFTIRALYVTLAAQVVALTALVVFEETRGSRLATQIATINGDHSSTAAQAVVGDVTAFAVLIMLLVVTFLGAASAYLTWLVRARQANDRAAATAPVLAGWFVPVVNLAAPLVLVDDVWKNSRPPYDRRTRWLFLIAAWWLAFLTAAASIFLRLSDPSADTLTGLGIRELALVCVAALLCAMSAREIVRIQTSPSRTRLVNGSRAHEAVSSS</sequence>
<dbReference type="Proteomes" id="UP000530928">
    <property type="component" value="Unassembled WGS sequence"/>
</dbReference>
<evidence type="ECO:0000313" key="4">
    <source>
        <dbReference type="Proteomes" id="UP000530928"/>
    </source>
</evidence>
<feature type="transmembrane region" description="Helical" evidence="1">
    <location>
        <begin position="7"/>
        <end position="25"/>
    </location>
</feature>
<organism evidence="3 4">
    <name type="scientific">Nonomuraea soli</name>
    <dbReference type="NCBI Taxonomy" id="1032476"/>
    <lineage>
        <taxon>Bacteria</taxon>
        <taxon>Bacillati</taxon>
        <taxon>Actinomycetota</taxon>
        <taxon>Actinomycetes</taxon>
        <taxon>Streptosporangiales</taxon>
        <taxon>Streptosporangiaceae</taxon>
        <taxon>Nonomuraea</taxon>
    </lineage>
</organism>
<evidence type="ECO:0000313" key="3">
    <source>
        <dbReference type="EMBL" id="MBA2893509.1"/>
    </source>
</evidence>
<evidence type="ECO:0000259" key="2">
    <source>
        <dbReference type="Pfam" id="PF14219"/>
    </source>
</evidence>
<feature type="transmembrane region" description="Helical" evidence="1">
    <location>
        <begin position="92"/>
        <end position="112"/>
    </location>
</feature>
<dbReference type="RefSeq" id="WP_181612315.1">
    <property type="nucleotide sequence ID" value="NZ_BAABAM010000005.1"/>
</dbReference>
<feature type="transmembrane region" description="Helical" evidence="1">
    <location>
        <begin position="56"/>
        <end position="80"/>
    </location>
</feature>
<accession>A0A7W0CLQ7</accession>
<keyword evidence="1" id="KW-0812">Transmembrane</keyword>
<feature type="transmembrane region" description="Helical" evidence="1">
    <location>
        <begin position="132"/>
        <end position="154"/>
    </location>
</feature>
<evidence type="ECO:0000256" key="1">
    <source>
        <dbReference type="SAM" id="Phobius"/>
    </source>
</evidence>
<dbReference type="EMBL" id="JACDUR010000005">
    <property type="protein sequence ID" value="MBA2893509.1"/>
    <property type="molecule type" value="Genomic_DNA"/>
</dbReference>
<keyword evidence="4" id="KW-1185">Reference proteome</keyword>
<reference evidence="3 4" key="1">
    <citation type="submission" date="2020-07" db="EMBL/GenBank/DDBJ databases">
        <title>Genomic Encyclopedia of Type Strains, Phase IV (KMG-IV): sequencing the most valuable type-strain genomes for metagenomic binning, comparative biology and taxonomic classification.</title>
        <authorList>
            <person name="Goeker M."/>
        </authorList>
    </citation>
    <scope>NUCLEOTIDE SEQUENCE [LARGE SCALE GENOMIC DNA]</scope>
    <source>
        <strain evidence="3 4">DSM 45533</strain>
    </source>
</reference>
<proteinExistence type="predicted"/>
<protein>
    <recommendedName>
        <fullName evidence="2">DUF4328 domain-containing protein</fullName>
    </recommendedName>
</protein>
<feature type="domain" description="DUF4328" evidence="2">
    <location>
        <begin position="51"/>
        <end position="182"/>
    </location>
</feature>
<keyword evidence="1" id="KW-1133">Transmembrane helix</keyword>
<gene>
    <name evidence="3" type="ORF">HNR30_004870</name>
</gene>
<dbReference type="AlphaFoldDB" id="A0A7W0CLQ7"/>
<comment type="caution">
    <text evidence="3">The sequence shown here is derived from an EMBL/GenBank/DDBJ whole genome shotgun (WGS) entry which is preliminary data.</text>
</comment>
<dbReference type="Pfam" id="PF14219">
    <property type="entry name" value="DUF4328"/>
    <property type="match status" value="1"/>
</dbReference>